<dbReference type="GO" id="GO:0048544">
    <property type="term" value="P:recognition of pollen"/>
    <property type="evidence" value="ECO:0007669"/>
    <property type="project" value="InterPro"/>
</dbReference>
<dbReference type="CDD" id="cd01098">
    <property type="entry name" value="PAN_AP_plant"/>
    <property type="match status" value="1"/>
</dbReference>
<dbReference type="SMART" id="SM00108">
    <property type="entry name" value="B_lectin"/>
    <property type="match status" value="1"/>
</dbReference>
<dbReference type="Gramene" id="KCW47081">
    <property type="protein sequence ID" value="KCW47081"/>
    <property type="gene ID" value="EUGRSUZ_K00885"/>
</dbReference>
<dbReference type="SUPFAM" id="SSF56112">
    <property type="entry name" value="Protein kinase-like (PK-like)"/>
    <property type="match status" value="1"/>
</dbReference>
<dbReference type="Gene3D" id="2.90.10.10">
    <property type="entry name" value="Bulb-type lectin domain"/>
    <property type="match status" value="1"/>
</dbReference>
<evidence type="ECO:0000256" key="9">
    <source>
        <dbReference type="ARBA" id="ARBA00022692"/>
    </source>
</evidence>
<evidence type="ECO:0000256" key="8">
    <source>
        <dbReference type="ARBA" id="ARBA00022679"/>
    </source>
</evidence>
<feature type="chain" id="PRO_5001567428" description="non-specific serine/threonine protein kinase" evidence="25">
    <location>
        <begin position="29"/>
        <end position="932"/>
    </location>
</feature>
<evidence type="ECO:0000256" key="23">
    <source>
        <dbReference type="PROSITE-ProRule" id="PRU10141"/>
    </source>
</evidence>
<keyword evidence="15 24" id="KW-1133">Transmembrane helix</keyword>
<keyword evidence="10 25" id="KW-0732">Signal</keyword>
<dbReference type="EMBL" id="KK198763">
    <property type="protein sequence ID" value="KCW47081.1"/>
    <property type="molecule type" value="Genomic_DNA"/>
</dbReference>
<dbReference type="PROSITE" id="PS50927">
    <property type="entry name" value="BULB_LECTIN"/>
    <property type="match status" value="1"/>
</dbReference>
<evidence type="ECO:0000256" key="2">
    <source>
        <dbReference type="ARBA" id="ARBA00008536"/>
    </source>
</evidence>
<evidence type="ECO:0000256" key="22">
    <source>
        <dbReference type="PROSITE-ProRule" id="PRU00076"/>
    </source>
</evidence>
<evidence type="ECO:0000256" key="5">
    <source>
        <dbReference type="ARBA" id="ARBA00022475"/>
    </source>
</evidence>
<dbReference type="SMART" id="SM00220">
    <property type="entry name" value="S_TKc"/>
    <property type="match status" value="1"/>
</dbReference>
<dbReference type="GO" id="GO:0002229">
    <property type="term" value="P:defense response to oomycetes"/>
    <property type="evidence" value="ECO:0007669"/>
    <property type="project" value="UniProtKB-ARBA"/>
</dbReference>
<keyword evidence="7 22" id="KW-0245">EGF-like domain</keyword>
<evidence type="ECO:0000256" key="6">
    <source>
        <dbReference type="ARBA" id="ARBA00022527"/>
    </source>
</evidence>
<evidence type="ECO:0000256" key="16">
    <source>
        <dbReference type="ARBA" id="ARBA00023136"/>
    </source>
</evidence>
<dbReference type="AlphaFoldDB" id="A0A059A075"/>
<feature type="transmembrane region" description="Helical" evidence="24">
    <location>
        <begin position="608"/>
        <end position="632"/>
    </location>
</feature>
<comment type="subcellular location">
    <subcellularLocation>
        <location evidence="1">Cell membrane</location>
        <topology evidence="1">Single-pass type I membrane protein</topology>
    </subcellularLocation>
</comment>
<evidence type="ECO:0000256" key="7">
    <source>
        <dbReference type="ARBA" id="ARBA00022536"/>
    </source>
</evidence>
<evidence type="ECO:0000256" key="13">
    <source>
        <dbReference type="ARBA" id="ARBA00022777"/>
    </source>
</evidence>
<evidence type="ECO:0000256" key="20">
    <source>
        <dbReference type="ARBA" id="ARBA00047899"/>
    </source>
</evidence>
<evidence type="ECO:0000259" key="27">
    <source>
        <dbReference type="PROSITE" id="PS50026"/>
    </source>
</evidence>
<dbReference type="InterPro" id="IPR000742">
    <property type="entry name" value="EGF"/>
</dbReference>
<dbReference type="Gene3D" id="1.10.510.10">
    <property type="entry name" value="Transferase(Phosphotransferase) domain 1"/>
    <property type="match status" value="1"/>
</dbReference>
<dbReference type="InterPro" id="IPR000858">
    <property type="entry name" value="S_locus_glycoprot_dom"/>
</dbReference>
<dbReference type="InterPro" id="IPR036426">
    <property type="entry name" value="Bulb-type_lectin_dom_sf"/>
</dbReference>
<dbReference type="FunFam" id="2.90.10.10:FF:000005">
    <property type="entry name" value="G-type lectin S-receptor-like serine/threonine-protein kinase"/>
    <property type="match status" value="1"/>
</dbReference>
<feature type="domain" description="EGF-like" evidence="27">
    <location>
        <begin position="295"/>
        <end position="331"/>
    </location>
</feature>
<comment type="caution">
    <text evidence="22">Lacks conserved residue(s) required for the propagation of feature annotation.</text>
</comment>
<evidence type="ECO:0000256" key="11">
    <source>
        <dbReference type="ARBA" id="ARBA00022734"/>
    </source>
</evidence>
<evidence type="ECO:0000256" key="19">
    <source>
        <dbReference type="ARBA" id="ARBA00023180"/>
    </source>
</evidence>
<dbReference type="PROSITE" id="PS00107">
    <property type="entry name" value="PROTEIN_KINASE_ATP"/>
    <property type="match status" value="1"/>
</dbReference>
<feature type="domain" description="Protein kinase" evidence="26">
    <location>
        <begin position="696"/>
        <end position="932"/>
    </location>
</feature>
<evidence type="ECO:0000256" key="1">
    <source>
        <dbReference type="ARBA" id="ARBA00004251"/>
    </source>
</evidence>
<keyword evidence="18" id="KW-0675">Receptor</keyword>
<sequence>MRFSTLKRRRWIMRTAIIITSLMCCSSARDSMTLSSPLSDEHGDTLVSDGGTFQLGFFSPNGSSGSDHRRYLGIWYHDSDPQTVVWVANRDHPVLDVTGVLTLTQDGNLKVLDKAGKSYWSTNLEESSHLALKVQLLDTGNLVVARGGESGEAESGSGKMILWQSFDYPTDTFLPGMKMDENMTLTSWRSDDDPSPGNYSFQLDQEGQYQFVVWRRSIRYWKSGVSGKFITSDDMPYSISYFLSNFTTSIDNNASVPYLTSSMYIDTRLIMSSWGQVQYLKRDSEKVWAFVWAEPRDRCSVYNMCGDFGSCNSDADVVCKCLPGFSPSSPDLWNLGDFSGGCIRKSILCNKGSETFLGLKAMKVGKPDSEFVAADEMECKKECLNSCQCQAYSFEEGESAAGQGGSGGGVCWIWSENLNNLQDGYDEGHDLFVRIAVSDIESTARNCEICGTNLIPYPLSTGSQCGDPMYRSFYCNTSTGTVNFKSPSGTYQVTQIIPESRKFLIRSKQTDSCKVLAFNRSLPFHLSSSCRGKTSSKPEIDISWEPPPEPTCITSTDCTDWPDSTCSTTLDGRRCLCKPNFRWNPLLLNCTKGKKHEVLSSKKVPPSVVISITFACLLVLIALLSTVAFIYIQRRNSGKKKGNWSNIRRYSARQLYDSERQVKELIDSGRFKEDSSNGIDVPFYNLESILAATDNFSNINKLGQGGFGLVYKGKFPGGQVLAVKRLSSFSGQGFEEFKNEVILIAKLQHRNLVRLLGYCVEGDEKILLYEYMPNKSLDSFIFDRTLCMSLDWNTRFKIILGIARGLLYLHQDSRLRIVHRDLKTSNILLDEEMNPKISDFGLARIFGVKEISVNTNRVVGTYGYMSPEYALDGFFSDKSDVFSFGVVVLEVLSGKRNTGFYQAEQGLSLLGYVSVVVVERREIGRLDGPDTP</sequence>
<keyword evidence="12 23" id="KW-0547">Nucleotide-binding</keyword>
<dbReference type="PANTHER" id="PTHR27002">
    <property type="entry name" value="RECEPTOR-LIKE SERINE/THREONINE-PROTEIN KINASE SD1-8"/>
    <property type="match status" value="1"/>
</dbReference>
<comment type="catalytic activity">
    <reaction evidence="21">
        <text>L-seryl-[protein] + ATP = O-phospho-L-seryl-[protein] + ADP + H(+)</text>
        <dbReference type="Rhea" id="RHEA:17989"/>
        <dbReference type="Rhea" id="RHEA-COMP:9863"/>
        <dbReference type="Rhea" id="RHEA-COMP:11604"/>
        <dbReference type="ChEBI" id="CHEBI:15378"/>
        <dbReference type="ChEBI" id="CHEBI:29999"/>
        <dbReference type="ChEBI" id="CHEBI:30616"/>
        <dbReference type="ChEBI" id="CHEBI:83421"/>
        <dbReference type="ChEBI" id="CHEBI:456216"/>
        <dbReference type="EC" id="2.7.11.1"/>
    </reaction>
</comment>
<protein>
    <recommendedName>
        <fullName evidence="4">non-specific serine/threonine protein kinase</fullName>
        <ecNumber evidence="4">2.7.11.1</ecNumber>
    </recommendedName>
</protein>
<keyword evidence="19" id="KW-0325">Glycoprotein</keyword>
<evidence type="ECO:0000256" key="17">
    <source>
        <dbReference type="ARBA" id="ARBA00023157"/>
    </source>
</evidence>
<keyword evidence="17" id="KW-1015">Disulfide bond</keyword>
<comment type="catalytic activity">
    <reaction evidence="20">
        <text>L-threonyl-[protein] + ATP = O-phospho-L-threonyl-[protein] + ADP + H(+)</text>
        <dbReference type="Rhea" id="RHEA:46608"/>
        <dbReference type="Rhea" id="RHEA-COMP:11060"/>
        <dbReference type="Rhea" id="RHEA-COMP:11605"/>
        <dbReference type="ChEBI" id="CHEBI:15378"/>
        <dbReference type="ChEBI" id="CHEBI:30013"/>
        <dbReference type="ChEBI" id="CHEBI:30616"/>
        <dbReference type="ChEBI" id="CHEBI:61977"/>
        <dbReference type="ChEBI" id="CHEBI:456216"/>
        <dbReference type="EC" id="2.7.11.1"/>
    </reaction>
</comment>
<dbReference type="SUPFAM" id="SSF51110">
    <property type="entry name" value="alpha-D-mannose-specific plant lectins"/>
    <property type="match status" value="1"/>
</dbReference>
<dbReference type="Pfam" id="PF07714">
    <property type="entry name" value="PK_Tyr_Ser-Thr"/>
    <property type="match status" value="1"/>
</dbReference>
<keyword evidence="6" id="KW-0723">Serine/threonine-protein kinase</keyword>
<dbReference type="Pfam" id="PF08276">
    <property type="entry name" value="PAN_2"/>
    <property type="match status" value="1"/>
</dbReference>
<dbReference type="CDD" id="cd14066">
    <property type="entry name" value="STKc_IRAK"/>
    <property type="match status" value="1"/>
</dbReference>
<dbReference type="Gene3D" id="3.30.200.20">
    <property type="entry name" value="Phosphorylase Kinase, domain 1"/>
    <property type="match status" value="1"/>
</dbReference>
<evidence type="ECO:0000256" key="12">
    <source>
        <dbReference type="ARBA" id="ARBA00022741"/>
    </source>
</evidence>
<evidence type="ECO:0000256" key="18">
    <source>
        <dbReference type="ARBA" id="ARBA00023170"/>
    </source>
</evidence>
<dbReference type="InterPro" id="IPR008271">
    <property type="entry name" value="Ser/Thr_kinase_AS"/>
</dbReference>
<accession>A0A059A075</accession>
<evidence type="ECO:0000259" key="28">
    <source>
        <dbReference type="PROSITE" id="PS50927"/>
    </source>
</evidence>
<keyword evidence="16 24" id="KW-0472">Membrane</keyword>
<evidence type="ECO:0000313" key="30">
    <source>
        <dbReference type="EMBL" id="KCW47081.1"/>
    </source>
</evidence>
<dbReference type="PROSITE" id="PS50948">
    <property type="entry name" value="PAN"/>
    <property type="match status" value="1"/>
</dbReference>
<gene>
    <name evidence="30" type="ORF">EUGRSUZ_K00885</name>
</gene>
<reference evidence="30" key="1">
    <citation type="submission" date="2013-07" db="EMBL/GenBank/DDBJ databases">
        <title>The genome of Eucalyptus grandis.</title>
        <authorList>
            <person name="Schmutz J."/>
            <person name="Hayes R."/>
            <person name="Myburg A."/>
            <person name="Tuskan G."/>
            <person name="Grattapaglia D."/>
            <person name="Rokhsar D.S."/>
        </authorList>
    </citation>
    <scope>NUCLEOTIDE SEQUENCE</scope>
    <source>
        <tissue evidence="30">Leaf extractions</tissue>
    </source>
</reference>
<dbReference type="GO" id="GO:0005886">
    <property type="term" value="C:plasma membrane"/>
    <property type="evidence" value="ECO:0007669"/>
    <property type="project" value="UniProtKB-SubCell"/>
</dbReference>
<dbReference type="PROSITE" id="PS50011">
    <property type="entry name" value="PROTEIN_KINASE_DOM"/>
    <property type="match status" value="1"/>
</dbReference>
<dbReference type="PROSITE" id="PS00108">
    <property type="entry name" value="PROTEIN_KINASE_ST"/>
    <property type="match status" value="1"/>
</dbReference>
<dbReference type="InterPro" id="IPR024171">
    <property type="entry name" value="SRK-like_kinase"/>
</dbReference>
<evidence type="ECO:0000256" key="15">
    <source>
        <dbReference type="ARBA" id="ARBA00022989"/>
    </source>
</evidence>
<dbReference type="InterPro" id="IPR000719">
    <property type="entry name" value="Prot_kinase_dom"/>
</dbReference>
<keyword evidence="11" id="KW-0430">Lectin</keyword>
<proteinExistence type="inferred from homology"/>
<evidence type="ECO:0000256" key="21">
    <source>
        <dbReference type="ARBA" id="ARBA00048679"/>
    </source>
</evidence>
<dbReference type="EC" id="2.7.11.1" evidence="4"/>
<dbReference type="PANTHER" id="PTHR27002:SF1111">
    <property type="entry name" value="NON-SPECIFIC SERINE_THREONINE PROTEIN KINASE"/>
    <property type="match status" value="1"/>
</dbReference>
<dbReference type="InterPro" id="IPR011009">
    <property type="entry name" value="Kinase-like_dom_sf"/>
</dbReference>
<dbReference type="PIRSF" id="PIRSF000641">
    <property type="entry name" value="SRK"/>
    <property type="match status" value="1"/>
</dbReference>
<comment type="similarity">
    <text evidence="2">In the N-terminal section; belongs to the leguminous lectin family.</text>
</comment>
<evidence type="ECO:0000256" key="14">
    <source>
        <dbReference type="ARBA" id="ARBA00022840"/>
    </source>
</evidence>
<feature type="domain" description="Apple" evidence="29">
    <location>
        <begin position="349"/>
        <end position="436"/>
    </location>
</feature>
<organism evidence="30">
    <name type="scientific">Eucalyptus grandis</name>
    <name type="common">Flooded gum</name>
    <dbReference type="NCBI Taxonomy" id="71139"/>
    <lineage>
        <taxon>Eukaryota</taxon>
        <taxon>Viridiplantae</taxon>
        <taxon>Streptophyta</taxon>
        <taxon>Embryophyta</taxon>
        <taxon>Tracheophyta</taxon>
        <taxon>Spermatophyta</taxon>
        <taxon>Magnoliopsida</taxon>
        <taxon>eudicotyledons</taxon>
        <taxon>Gunneridae</taxon>
        <taxon>Pentapetalae</taxon>
        <taxon>rosids</taxon>
        <taxon>malvids</taxon>
        <taxon>Myrtales</taxon>
        <taxon>Myrtaceae</taxon>
        <taxon>Myrtoideae</taxon>
        <taxon>Eucalypteae</taxon>
        <taxon>Eucalyptus</taxon>
    </lineage>
</organism>
<evidence type="ECO:0000256" key="25">
    <source>
        <dbReference type="SAM" id="SignalP"/>
    </source>
</evidence>
<dbReference type="InterPro" id="IPR001480">
    <property type="entry name" value="Bulb-type_lectin_dom"/>
</dbReference>
<keyword evidence="14 23" id="KW-0067">ATP-binding</keyword>
<evidence type="ECO:0000256" key="24">
    <source>
        <dbReference type="SAM" id="Phobius"/>
    </source>
</evidence>
<feature type="binding site" evidence="23">
    <location>
        <position position="724"/>
    </location>
    <ligand>
        <name>ATP</name>
        <dbReference type="ChEBI" id="CHEBI:30616"/>
    </ligand>
</feature>
<dbReference type="InterPro" id="IPR003609">
    <property type="entry name" value="Pan_app"/>
</dbReference>
<dbReference type="Pfam" id="PF01453">
    <property type="entry name" value="B_lectin"/>
    <property type="match status" value="1"/>
</dbReference>
<dbReference type="Pfam" id="PF00954">
    <property type="entry name" value="S_locus_glycop"/>
    <property type="match status" value="1"/>
</dbReference>
<keyword evidence="9 24" id="KW-0812">Transmembrane</keyword>
<dbReference type="GO" id="GO:0004674">
    <property type="term" value="F:protein serine/threonine kinase activity"/>
    <property type="evidence" value="ECO:0007669"/>
    <property type="project" value="UniProtKB-KW"/>
</dbReference>
<dbReference type="GO" id="GO:0005524">
    <property type="term" value="F:ATP binding"/>
    <property type="evidence" value="ECO:0007669"/>
    <property type="project" value="UniProtKB-UniRule"/>
</dbReference>
<comment type="similarity">
    <text evidence="3">In the C-terminal section; belongs to the protein kinase superfamily. Ser/Thr protein kinase family.</text>
</comment>
<dbReference type="InterPro" id="IPR017441">
    <property type="entry name" value="Protein_kinase_ATP_BS"/>
</dbReference>
<keyword evidence="13" id="KW-0418">Kinase</keyword>
<feature type="domain" description="Bulb-type lectin" evidence="28">
    <location>
        <begin position="31"/>
        <end position="157"/>
    </location>
</feature>
<evidence type="ECO:0000256" key="3">
    <source>
        <dbReference type="ARBA" id="ARBA00010217"/>
    </source>
</evidence>
<keyword evidence="5" id="KW-1003">Cell membrane</keyword>
<name>A0A059A075_EUCGR</name>
<dbReference type="PROSITE" id="PS50026">
    <property type="entry name" value="EGF_3"/>
    <property type="match status" value="1"/>
</dbReference>
<dbReference type="FunFam" id="1.10.510.10:FF:000240">
    <property type="entry name" value="Lectin-domain containing receptor kinase A4.3"/>
    <property type="match status" value="1"/>
</dbReference>
<dbReference type="FunFam" id="3.30.200.20:FF:000330">
    <property type="entry name" value="G-type lectin S-receptor-like serine/threonine-protein kinase At4g03230"/>
    <property type="match status" value="1"/>
</dbReference>
<evidence type="ECO:0000256" key="10">
    <source>
        <dbReference type="ARBA" id="ARBA00022729"/>
    </source>
</evidence>
<dbReference type="InterPro" id="IPR001245">
    <property type="entry name" value="Ser-Thr/Tyr_kinase_cat_dom"/>
</dbReference>
<evidence type="ECO:0000259" key="29">
    <source>
        <dbReference type="PROSITE" id="PS50948"/>
    </source>
</evidence>
<feature type="signal peptide" evidence="25">
    <location>
        <begin position="1"/>
        <end position="28"/>
    </location>
</feature>
<dbReference type="GO" id="GO:0030246">
    <property type="term" value="F:carbohydrate binding"/>
    <property type="evidence" value="ECO:0007669"/>
    <property type="project" value="UniProtKB-KW"/>
</dbReference>
<dbReference type="CDD" id="cd00028">
    <property type="entry name" value="B_lectin"/>
    <property type="match status" value="1"/>
</dbReference>
<keyword evidence="8" id="KW-0808">Transferase</keyword>
<dbReference type="SMART" id="SM00473">
    <property type="entry name" value="PAN_AP"/>
    <property type="match status" value="1"/>
</dbReference>
<evidence type="ECO:0000259" key="26">
    <source>
        <dbReference type="PROSITE" id="PS50011"/>
    </source>
</evidence>
<evidence type="ECO:0000256" key="4">
    <source>
        <dbReference type="ARBA" id="ARBA00012513"/>
    </source>
</evidence>